<reference evidence="1" key="1">
    <citation type="journal article" date="2015" name="Appl. Environ. Microbiol.">
        <title>Enterocin F4-9, a Novel O-Linked Glycosylated Bacteriocin.</title>
        <authorList>
            <person name="Maky M.A."/>
            <person name="Ishibashi N."/>
            <person name="Zendo T."/>
            <person name="Perez R.H."/>
            <person name="Doud J.R."/>
            <person name="Karmi M."/>
            <person name="Sonomoto K."/>
        </authorList>
    </citation>
    <scope>NUCLEOTIDE SEQUENCE</scope>
    <source>
        <strain evidence="1">F4-9</strain>
    </source>
</reference>
<dbReference type="Pfam" id="PF08951">
    <property type="entry name" value="EntA_Immun"/>
    <property type="match status" value="1"/>
</dbReference>
<sequence>MSSLKWYSGGDDRAKKAEKIIIDLLNDLEYDLGNESLQEVLSSCLEELRKKGASVPLILSRMNLDISKAIRNDGRKLSESQSIKLKGLTTMSNIRYGY</sequence>
<dbReference type="GO" id="GO:0030153">
    <property type="term" value="P:bacteriocin immunity"/>
    <property type="evidence" value="ECO:0007669"/>
    <property type="project" value="InterPro"/>
</dbReference>
<name>A0A0G4DC25_ENTFL</name>
<evidence type="ECO:0000313" key="1">
    <source>
        <dbReference type="EMBL" id="BAR87972.1"/>
    </source>
</evidence>
<dbReference type="Gene3D" id="1.20.1440.140">
    <property type="match status" value="1"/>
</dbReference>
<accession>A0A0G4DC25</accession>
<dbReference type="InterPro" id="IPR053739">
    <property type="entry name" value="Bact_Immunity_Domain_sf"/>
</dbReference>
<proteinExistence type="predicted"/>
<dbReference type="EMBL" id="LC029806">
    <property type="protein sequence ID" value="BAR87972.1"/>
    <property type="molecule type" value="Genomic_DNA"/>
</dbReference>
<organism evidence="1">
    <name type="scientific">Enterococcus faecalis</name>
    <name type="common">Streptococcus faecalis</name>
    <dbReference type="NCBI Taxonomy" id="1351"/>
    <lineage>
        <taxon>Bacteria</taxon>
        <taxon>Bacillati</taxon>
        <taxon>Bacillota</taxon>
        <taxon>Bacilli</taxon>
        <taxon>Lactobacillales</taxon>
        <taxon>Enterococcaceae</taxon>
        <taxon>Enterococcus</taxon>
    </lineage>
</organism>
<dbReference type="AlphaFoldDB" id="A0A0G4DC25"/>
<protein>
    <submittedName>
        <fullName evidence="1">Bacteriocin immunity protein</fullName>
    </submittedName>
</protein>
<gene>
    <name evidence="1" type="primary">enfI</name>
</gene>
<dbReference type="InterPro" id="IPR015046">
    <property type="entry name" value="LciA_Immunity-like"/>
</dbReference>